<accession>A0A0J8BG43</accession>
<evidence type="ECO:0000313" key="2">
    <source>
        <dbReference type="EMBL" id="KMS64760.1"/>
    </source>
</evidence>
<dbReference type="GO" id="GO:0003678">
    <property type="term" value="F:DNA helicase activity"/>
    <property type="evidence" value="ECO:0007669"/>
    <property type="project" value="TreeGrafter"/>
</dbReference>
<feature type="non-terminal residue" evidence="2">
    <location>
        <position position="96"/>
    </location>
</feature>
<feature type="non-terminal residue" evidence="2">
    <location>
        <position position="1"/>
    </location>
</feature>
<evidence type="ECO:0000313" key="3">
    <source>
        <dbReference type="Proteomes" id="UP000035740"/>
    </source>
</evidence>
<name>A0A0J8BG43_BETVV</name>
<feature type="domain" description="ATP-dependent helicase C-terminal" evidence="1">
    <location>
        <begin position="1"/>
        <end position="86"/>
    </location>
</feature>
<dbReference type="InterPro" id="IPR006555">
    <property type="entry name" value="ATP-dep_Helicase_C"/>
</dbReference>
<dbReference type="InterPro" id="IPR045028">
    <property type="entry name" value="DinG/Rad3-like"/>
</dbReference>
<gene>
    <name evidence="2" type="ORF">BVRB_042940</name>
</gene>
<dbReference type="GO" id="GO:0005524">
    <property type="term" value="F:ATP binding"/>
    <property type="evidence" value="ECO:0007669"/>
    <property type="project" value="InterPro"/>
</dbReference>
<dbReference type="Proteomes" id="UP000035740">
    <property type="component" value="Unassembled WGS sequence"/>
</dbReference>
<dbReference type="Pfam" id="PF13307">
    <property type="entry name" value="Helicase_C_2"/>
    <property type="match status" value="1"/>
</dbReference>
<dbReference type="Gene3D" id="3.40.50.300">
    <property type="entry name" value="P-loop containing nucleotide triphosphate hydrolases"/>
    <property type="match status" value="1"/>
</dbReference>
<reference evidence="2 3" key="1">
    <citation type="journal article" date="2014" name="Nature">
        <title>The genome of the recently domesticated crop plant sugar beet (Beta vulgaris).</title>
        <authorList>
            <person name="Dohm J.C."/>
            <person name="Minoche A.E."/>
            <person name="Holtgrawe D."/>
            <person name="Capella-Gutierrez S."/>
            <person name="Zakrzewski F."/>
            <person name="Tafer H."/>
            <person name="Rupp O."/>
            <person name="Sorensen T.R."/>
            <person name="Stracke R."/>
            <person name="Reinhardt R."/>
            <person name="Goesmann A."/>
            <person name="Kraft T."/>
            <person name="Schulz B."/>
            <person name="Stadler P.F."/>
            <person name="Schmidt T."/>
            <person name="Gabaldon T."/>
            <person name="Lehrach H."/>
            <person name="Weisshaar B."/>
            <person name="Himmelbauer H."/>
        </authorList>
    </citation>
    <scope>NUCLEOTIDE SEQUENCE [LARGE SCALE GENOMIC DNA]</scope>
    <source>
        <tissue evidence="2">Taproot</tissue>
    </source>
</reference>
<dbReference type="PANTHER" id="PTHR11472">
    <property type="entry name" value="DNA REPAIR DEAD HELICASE RAD3/XP-D SUBFAMILY MEMBER"/>
    <property type="match status" value="1"/>
</dbReference>
<protein>
    <recommendedName>
        <fullName evidence="1">ATP-dependent helicase C-terminal domain-containing protein</fullName>
    </recommendedName>
</protein>
<dbReference type="EMBL" id="KQ123445">
    <property type="protein sequence ID" value="KMS64760.1"/>
    <property type="molecule type" value="Genomic_DNA"/>
</dbReference>
<dbReference type="InterPro" id="IPR027417">
    <property type="entry name" value="P-loop_NTPase"/>
</dbReference>
<dbReference type="AlphaFoldDB" id="A0A0J8BG43"/>
<sequence>CQLCICVGVPYAPTQDPIINATFKHLDDIGSSDVASVTWSTLHAMQIVNQALARLYNFKDKLALLLLDQRYENPREQSCLPDWLRQQLKPSSDANM</sequence>
<proteinExistence type="predicted"/>
<dbReference type="GO" id="GO:0016818">
    <property type="term" value="F:hydrolase activity, acting on acid anhydrides, in phosphorus-containing anhydrides"/>
    <property type="evidence" value="ECO:0007669"/>
    <property type="project" value="InterPro"/>
</dbReference>
<evidence type="ECO:0000259" key="1">
    <source>
        <dbReference type="Pfam" id="PF13307"/>
    </source>
</evidence>
<dbReference type="Gramene" id="KMS64760">
    <property type="protein sequence ID" value="KMS64760"/>
    <property type="gene ID" value="BVRB_042940"/>
</dbReference>
<dbReference type="PANTHER" id="PTHR11472:SF34">
    <property type="entry name" value="REGULATOR OF TELOMERE ELONGATION HELICASE 1"/>
    <property type="match status" value="1"/>
</dbReference>
<keyword evidence="3" id="KW-1185">Reference proteome</keyword>
<organism evidence="2 3">
    <name type="scientific">Beta vulgaris subsp. vulgaris</name>
    <name type="common">Beet</name>
    <dbReference type="NCBI Taxonomy" id="3555"/>
    <lineage>
        <taxon>Eukaryota</taxon>
        <taxon>Viridiplantae</taxon>
        <taxon>Streptophyta</taxon>
        <taxon>Embryophyta</taxon>
        <taxon>Tracheophyta</taxon>
        <taxon>Spermatophyta</taxon>
        <taxon>Magnoliopsida</taxon>
        <taxon>eudicotyledons</taxon>
        <taxon>Gunneridae</taxon>
        <taxon>Pentapetalae</taxon>
        <taxon>Caryophyllales</taxon>
        <taxon>Chenopodiaceae</taxon>
        <taxon>Betoideae</taxon>
        <taxon>Beta</taxon>
    </lineage>
</organism>
<dbReference type="GO" id="GO:0006139">
    <property type="term" value="P:nucleobase-containing compound metabolic process"/>
    <property type="evidence" value="ECO:0007669"/>
    <property type="project" value="InterPro"/>
</dbReference>
<dbReference type="GO" id="GO:0003676">
    <property type="term" value="F:nucleic acid binding"/>
    <property type="evidence" value="ECO:0007669"/>
    <property type="project" value="InterPro"/>
</dbReference>